<feature type="transmembrane region" description="Helical" evidence="1">
    <location>
        <begin position="12"/>
        <end position="29"/>
    </location>
</feature>
<dbReference type="Proteomes" id="UP001054846">
    <property type="component" value="Chromosome"/>
</dbReference>
<proteinExistence type="predicted"/>
<reference evidence="2 3" key="1">
    <citation type="journal article" date="2021" name="Genome Biol. Evol.">
        <title>Complete Genome Sequencing of a Novel Gloeobacter Species from a Waterfall Cave in Mexico.</title>
        <authorList>
            <person name="Saw J.H."/>
            <person name="Cardona T."/>
            <person name="Montejano G."/>
        </authorList>
    </citation>
    <scope>NUCLEOTIDE SEQUENCE [LARGE SCALE GENOMIC DNA]</scope>
    <source>
        <strain evidence="2">MG652769</strain>
    </source>
</reference>
<protein>
    <submittedName>
        <fullName evidence="2">Uncharacterized protein</fullName>
    </submittedName>
</protein>
<evidence type="ECO:0000313" key="3">
    <source>
        <dbReference type="Proteomes" id="UP001054846"/>
    </source>
</evidence>
<dbReference type="RefSeq" id="WP_230842765.1">
    <property type="nucleotide sequence ID" value="NZ_CP063845.1"/>
</dbReference>
<accession>A0ABY3PPR6</accession>
<keyword evidence="1" id="KW-0472">Membrane</keyword>
<keyword evidence="1" id="KW-1133">Transmembrane helix</keyword>
<feature type="transmembrane region" description="Helical" evidence="1">
    <location>
        <begin position="63"/>
        <end position="82"/>
    </location>
</feature>
<organism evidence="2 3">
    <name type="scientific">Gloeobacter morelensis MG652769</name>
    <dbReference type="NCBI Taxonomy" id="2781736"/>
    <lineage>
        <taxon>Bacteria</taxon>
        <taxon>Bacillati</taxon>
        <taxon>Cyanobacteriota</taxon>
        <taxon>Cyanophyceae</taxon>
        <taxon>Gloeobacterales</taxon>
        <taxon>Gloeobacteraceae</taxon>
        <taxon>Gloeobacter</taxon>
        <taxon>Gloeobacter morelensis</taxon>
    </lineage>
</organism>
<evidence type="ECO:0000313" key="2">
    <source>
        <dbReference type="EMBL" id="UFP95538.1"/>
    </source>
</evidence>
<feature type="transmembrane region" description="Helical" evidence="1">
    <location>
        <begin position="41"/>
        <end position="57"/>
    </location>
</feature>
<dbReference type="EMBL" id="CP063845">
    <property type="protein sequence ID" value="UFP95538.1"/>
    <property type="molecule type" value="Genomic_DNA"/>
</dbReference>
<evidence type="ECO:0000256" key="1">
    <source>
        <dbReference type="SAM" id="Phobius"/>
    </source>
</evidence>
<keyword evidence="3" id="KW-1185">Reference proteome</keyword>
<name>A0ABY3PPR6_9CYAN</name>
<sequence>MTEPTLLAPEFIAWGIACSAIATCAEQVARSQEGQGWNKQVVIVATIVVLIAGVFAAGINPVGTAICLVGLVAAITLFWPLYRVMWRLRNGK</sequence>
<keyword evidence="1" id="KW-0812">Transmembrane</keyword>
<gene>
    <name evidence="2" type="ORF">ISF26_04635</name>
</gene>